<dbReference type="AlphaFoldDB" id="A0A926Z773"/>
<sequence length="277" mass="29832">MANAAKKSENFIQKSSAQPRTLKRWQTWYSLVAFLYMYLPIAVLTIFSFNKSPSPSQWTGFTWEWYSKFLQNPTLLAALTNSISVALVSVSISAVLGTITAVGLARYYFPGKSLYRGTTYLPLIMPDIAIAVATLVFFAAIKLPLSLATIVIAHIVFCLAYVTVVVSSRLSNIDPKLEEAALDLGATPIQAFTRVLLPQLLPGIVSGCLLAFILSMDDFVIAYFTAGVGATTLPIAIFSSLRSGGVTPELNALSVLLIIASGSMAAIAEAVRGWGKH</sequence>
<feature type="transmembrane region" description="Helical" evidence="8">
    <location>
        <begin position="120"/>
        <end position="141"/>
    </location>
</feature>
<evidence type="ECO:0000313" key="10">
    <source>
        <dbReference type="EMBL" id="MBD2151776.1"/>
    </source>
</evidence>
<comment type="subcellular location">
    <subcellularLocation>
        <location evidence="1 8">Cell membrane</location>
        <topology evidence="1 8">Multi-pass membrane protein</topology>
    </subcellularLocation>
</comment>
<dbReference type="PANTHER" id="PTHR43848:SF2">
    <property type="entry name" value="PUTRESCINE TRANSPORT SYSTEM PERMEASE PROTEIN POTI"/>
    <property type="match status" value="1"/>
</dbReference>
<evidence type="ECO:0000256" key="4">
    <source>
        <dbReference type="ARBA" id="ARBA00022475"/>
    </source>
</evidence>
<reference evidence="10" key="1">
    <citation type="journal article" date="2015" name="ISME J.">
        <title>Draft Genome Sequence of Streptomyces incarnatus NRRL8089, which Produces the Nucleoside Antibiotic Sinefungin.</title>
        <authorList>
            <person name="Oshima K."/>
            <person name="Hattori M."/>
            <person name="Shimizu H."/>
            <person name="Fukuda K."/>
            <person name="Nemoto M."/>
            <person name="Inagaki K."/>
            <person name="Tamura T."/>
        </authorList>
    </citation>
    <scope>NUCLEOTIDE SEQUENCE</scope>
    <source>
        <strain evidence="10">FACHB-1277</strain>
    </source>
</reference>
<dbReference type="InterPro" id="IPR035906">
    <property type="entry name" value="MetI-like_sf"/>
</dbReference>
<feature type="transmembrane region" description="Helical" evidence="8">
    <location>
        <begin position="83"/>
        <end position="108"/>
    </location>
</feature>
<feature type="domain" description="ABC transmembrane type-1" evidence="9">
    <location>
        <begin position="79"/>
        <end position="268"/>
    </location>
</feature>
<dbReference type="InterPro" id="IPR051789">
    <property type="entry name" value="Bact_Polyamine_Transport"/>
</dbReference>
<evidence type="ECO:0000313" key="11">
    <source>
        <dbReference type="Proteomes" id="UP000631421"/>
    </source>
</evidence>
<dbReference type="InterPro" id="IPR000515">
    <property type="entry name" value="MetI-like"/>
</dbReference>
<evidence type="ECO:0000256" key="8">
    <source>
        <dbReference type="RuleBase" id="RU363032"/>
    </source>
</evidence>
<keyword evidence="4" id="KW-1003">Cell membrane</keyword>
<dbReference type="CDD" id="cd06261">
    <property type="entry name" value="TM_PBP2"/>
    <property type="match status" value="1"/>
</dbReference>
<comment type="similarity">
    <text evidence="2">Belongs to the binding-protein-dependent transport system permease family. CysTW subfamily.</text>
</comment>
<keyword evidence="6 8" id="KW-1133">Transmembrane helix</keyword>
<dbReference type="RefSeq" id="WP_190352193.1">
    <property type="nucleotide sequence ID" value="NZ_JACJPY010000066.1"/>
</dbReference>
<feature type="transmembrane region" description="Helical" evidence="8">
    <location>
        <begin position="220"/>
        <end position="238"/>
    </location>
</feature>
<feature type="transmembrane region" description="Helical" evidence="8">
    <location>
        <begin position="147"/>
        <end position="166"/>
    </location>
</feature>
<dbReference type="SUPFAM" id="SSF161098">
    <property type="entry name" value="MetI-like"/>
    <property type="match status" value="1"/>
</dbReference>
<keyword evidence="5 8" id="KW-0812">Transmembrane</keyword>
<comment type="caution">
    <text evidence="10">The sequence shown here is derived from an EMBL/GenBank/DDBJ whole genome shotgun (WGS) entry which is preliminary data.</text>
</comment>
<evidence type="ECO:0000256" key="6">
    <source>
        <dbReference type="ARBA" id="ARBA00022989"/>
    </source>
</evidence>
<keyword evidence="11" id="KW-1185">Reference proteome</keyword>
<evidence type="ECO:0000256" key="3">
    <source>
        <dbReference type="ARBA" id="ARBA00022448"/>
    </source>
</evidence>
<proteinExistence type="inferred from homology"/>
<evidence type="ECO:0000259" key="9">
    <source>
        <dbReference type="PROSITE" id="PS50928"/>
    </source>
</evidence>
<evidence type="ECO:0000256" key="1">
    <source>
        <dbReference type="ARBA" id="ARBA00004651"/>
    </source>
</evidence>
<feature type="transmembrane region" description="Helical" evidence="8">
    <location>
        <begin position="195"/>
        <end position="214"/>
    </location>
</feature>
<protein>
    <submittedName>
        <fullName evidence="10">ABC transporter permease</fullName>
    </submittedName>
</protein>
<organism evidence="10 11">
    <name type="scientific">Pseudanabaena cinerea FACHB-1277</name>
    <dbReference type="NCBI Taxonomy" id="2949581"/>
    <lineage>
        <taxon>Bacteria</taxon>
        <taxon>Bacillati</taxon>
        <taxon>Cyanobacteriota</taxon>
        <taxon>Cyanophyceae</taxon>
        <taxon>Pseudanabaenales</taxon>
        <taxon>Pseudanabaenaceae</taxon>
        <taxon>Pseudanabaena</taxon>
        <taxon>Pseudanabaena cinerea</taxon>
    </lineage>
</organism>
<reference evidence="10" key="2">
    <citation type="submission" date="2020-08" db="EMBL/GenBank/DDBJ databases">
        <authorList>
            <person name="Chen M."/>
            <person name="Teng W."/>
            <person name="Zhao L."/>
            <person name="Hu C."/>
            <person name="Zhou Y."/>
            <person name="Han B."/>
            <person name="Song L."/>
            <person name="Shu W."/>
        </authorList>
    </citation>
    <scope>NUCLEOTIDE SEQUENCE</scope>
    <source>
        <strain evidence="10">FACHB-1277</strain>
    </source>
</reference>
<dbReference type="Pfam" id="PF00528">
    <property type="entry name" value="BPD_transp_1"/>
    <property type="match status" value="1"/>
</dbReference>
<evidence type="ECO:0000256" key="2">
    <source>
        <dbReference type="ARBA" id="ARBA00007069"/>
    </source>
</evidence>
<evidence type="ECO:0000256" key="5">
    <source>
        <dbReference type="ARBA" id="ARBA00022692"/>
    </source>
</evidence>
<gene>
    <name evidence="10" type="ORF">H6F44_16845</name>
</gene>
<dbReference type="PROSITE" id="PS50928">
    <property type="entry name" value="ABC_TM1"/>
    <property type="match status" value="1"/>
</dbReference>
<dbReference type="Gene3D" id="1.10.3720.10">
    <property type="entry name" value="MetI-like"/>
    <property type="match status" value="1"/>
</dbReference>
<feature type="transmembrane region" description="Helical" evidence="8">
    <location>
        <begin position="28"/>
        <end position="49"/>
    </location>
</feature>
<dbReference type="GO" id="GO:0055085">
    <property type="term" value="P:transmembrane transport"/>
    <property type="evidence" value="ECO:0007669"/>
    <property type="project" value="InterPro"/>
</dbReference>
<dbReference type="EMBL" id="JACJPY010000066">
    <property type="protein sequence ID" value="MBD2151776.1"/>
    <property type="molecule type" value="Genomic_DNA"/>
</dbReference>
<keyword evidence="3 8" id="KW-0813">Transport</keyword>
<name>A0A926Z773_9CYAN</name>
<feature type="transmembrane region" description="Helical" evidence="8">
    <location>
        <begin position="250"/>
        <end position="268"/>
    </location>
</feature>
<dbReference type="Proteomes" id="UP000631421">
    <property type="component" value="Unassembled WGS sequence"/>
</dbReference>
<accession>A0A926Z773</accession>
<dbReference type="GO" id="GO:0005886">
    <property type="term" value="C:plasma membrane"/>
    <property type="evidence" value="ECO:0007669"/>
    <property type="project" value="UniProtKB-SubCell"/>
</dbReference>
<evidence type="ECO:0000256" key="7">
    <source>
        <dbReference type="ARBA" id="ARBA00023136"/>
    </source>
</evidence>
<dbReference type="PANTHER" id="PTHR43848">
    <property type="entry name" value="PUTRESCINE TRANSPORT SYSTEM PERMEASE PROTEIN POTI"/>
    <property type="match status" value="1"/>
</dbReference>
<keyword evidence="7 8" id="KW-0472">Membrane</keyword>